<dbReference type="AlphaFoldDB" id="A0A168HRN1"/>
<evidence type="ECO:0000313" key="2">
    <source>
        <dbReference type="Proteomes" id="UP000076967"/>
    </source>
</evidence>
<keyword evidence="2" id="KW-1185">Reference proteome</keyword>
<reference evidence="1 2" key="1">
    <citation type="submission" date="2016-03" db="EMBL/GenBank/DDBJ databases">
        <title>Draft genome sequence of Paenibacillus glacialis DSM 22343.</title>
        <authorList>
            <person name="Shin S.-K."/>
            <person name="Yi H."/>
        </authorList>
    </citation>
    <scope>NUCLEOTIDE SEQUENCE [LARGE SCALE GENOMIC DNA]</scope>
    <source>
        <strain evidence="1 2">DSM 22343</strain>
    </source>
</reference>
<name>A0A168HRN1_9BACL</name>
<dbReference type="EMBL" id="LVJH01000048">
    <property type="protein sequence ID" value="OAB38459.1"/>
    <property type="molecule type" value="Genomic_DNA"/>
</dbReference>
<dbReference type="STRING" id="494026.PGLA_20420"/>
<gene>
    <name evidence="1" type="ORF">PGLA_20420</name>
</gene>
<comment type="caution">
    <text evidence="1">The sequence shown here is derived from an EMBL/GenBank/DDBJ whole genome shotgun (WGS) entry which is preliminary data.</text>
</comment>
<accession>A0A168HRN1</accession>
<organism evidence="1 2">
    <name type="scientific">Paenibacillus glacialis</name>
    <dbReference type="NCBI Taxonomy" id="494026"/>
    <lineage>
        <taxon>Bacteria</taxon>
        <taxon>Bacillati</taxon>
        <taxon>Bacillota</taxon>
        <taxon>Bacilli</taxon>
        <taxon>Bacillales</taxon>
        <taxon>Paenibacillaceae</taxon>
        <taxon>Paenibacillus</taxon>
    </lineage>
</organism>
<dbReference type="Proteomes" id="UP000076967">
    <property type="component" value="Unassembled WGS sequence"/>
</dbReference>
<proteinExistence type="predicted"/>
<evidence type="ECO:0000313" key="1">
    <source>
        <dbReference type="EMBL" id="OAB38459.1"/>
    </source>
</evidence>
<dbReference type="OrthoDB" id="9816549at2"/>
<dbReference type="RefSeq" id="WP_068536390.1">
    <property type="nucleotide sequence ID" value="NZ_LVJH01000048.1"/>
</dbReference>
<protein>
    <submittedName>
        <fullName evidence="1">Uncharacterized protein</fullName>
    </submittedName>
</protein>
<sequence>MSKGIVVPSSSILLTDEQGSLTDRFTYGPYGELEKHEGKTNQPLAITEGTVCNLIQTDSII</sequence>